<evidence type="ECO:0000256" key="2">
    <source>
        <dbReference type="ARBA" id="ARBA00022448"/>
    </source>
</evidence>
<reference evidence="9" key="1">
    <citation type="thesis" date="2020" institute="ProQuest LLC" country="789 East Eisenhower Parkway, Ann Arbor, MI, USA">
        <title>Comparative Genomics and Chromosome Evolution.</title>
        <authorList>
            <person name="Mudd A.B."/>
        </authorList>
    </citation>
    <scope>NUCLEOTIDE SEQUENCE</scope>
    <source>
        <strain evidence="9">1538</strain>
        <tissue evidence="9">Blood</tissue>
    </source>
</reference>
<proteinExistence type="predicted"/>
<accession>A0AAV3B0H3</accession>
<comment type="subcellular location">
    <subcellularLocation>
        <location evidence="1">Cell membrane</location>
        <topology evidence="1">Multi-pass membrane protein</topology>
    </subcellularLocation>
</comment>
<evidence type="ECO:0000256" key="3">
    <source>
        <dbReference type="ARBA" id="ARBA00022475"/>
    </source>
</evidence>
<keyword evidence="4 8" id="KW-0812">Transmembrane</keyword>
<gene>
    <name evidence="9" type="ORF">GDO54_007367</name>
</gene>
<dbReference type="Proteomes" id="UP001181693">
    <property type="component" value="Unassembled WGS sequence"/>
</dbReference>
<keyword evidence="6 8" id="KW-0472">Membrane</keyword>
<dbReference type="AlphaFoldDB" id="A0AAV3B0H3"/>
<keyword evidence="7" id="KW-0675">Receptor</keyword>
<evidence type="ECO:0000313" key="10">
    <source>
        <dbReference type="Proteomes" id="UP001181693"/>
    </source>
</evidence>
<dbReference type="Pfam" id="PF14752">
    <property type="entry name" value="RBP_receptor"/>
    <property type="match status" value="1"/>
</dbReference>
<dbReference type="GO" id="GO:0071939">
    <property type="term" value="P:vitamin A import into cell"/>
    <property type="evidence" value="ECO:0007669"/>
    <property type="project" value="TreeGrafter"/>
</dbReference>
<dbReference type="EMBL" id="DYDO01000002">
    <property type="protein sequence ID" value="DBA31533.1"/>
    <property type="molecule type" value="Genomic_DNA"/>
</dbReference>
<protein>
    <submittedName>
        <fullName evidence="9">Uncharacterized protein</fullName>
    </submittedName>
</protein>
<evidence type="ECO:0000256" key="1">
    <source>
        <dbReference type="ARBA" id="ARBA00004651"/>
    </source>
</evidence>
<dbReference type="PANTHER" id="PTHR21444:SF18">
    <property type="entry name" value="STIMULATED BY RETINOIC ACID GENE 6 PROTEIN-LIKE"/>
    <property type="match status" value="1"/>
</dbReference>
<dbReference type="PANTHER" id="PTHR21444">
    <property type="entry name" value="COILED-COIL DOMAIN-CONTAINING PROTEIN 180"/>
    <property type="match status" value="1"/>
</dbReference>
<dbReference type="GO" id="GO:0034632">
    <property type="term" value="F:retinol transmembrane transporter activity"/>
    <property type="evidence" value="ECO:0007669"/>
    <property type="project" value="InterPro"/>
</dbReference>
<evidence type="ECO:0000256" key="7">
    <source>
        <dbReference type="ARBA" id="ARBA00023170"/>
    </source>
</evidence>
<dbReference type="InterPro" id="IPR026612">
    <property type="entry name" value="STRA6-like"/>
</dbReference>
<keyword evidence="5 8" id="KW-1133">Transmembrane helix</keyword>
<evidence type="ECO:0000256" key="8">
    <source>
        <dbReference type="SAM" id="Phobius"/>
    </source>
</evidence>
<feature type="transmembrane region" description="Helical" evidence="8">
    <location>
        <begin position="41"/>
        <end position="72"/>
    </location>
</feature>
<evidence type="ECO:0000256" key="6">
    <source>
        <dbReference type="ARBA" id="ARBA00023136"/>
    </source>
</evidence>
<keyword evidence="10" id="KW-1185">Reference proteome</keyword>
<name>A0AAV3B0H3_PYXAD</name>
<evidence type="ECO:0000256" key="5">
    <source>
        <dbReference type="ARBA" id="ARBA00022989"/>
    </source>
</evidence>
<keyword evidence="2" id="KW-0813">Transport</keyword>
<sequence length="216" mass="24780">MVAVILAQVVAAQFLFLQDKISPTDKSKPLAINNRRGFQNFSYFFMFYSAILGLGSCLLRVIFNVFLGSWLLARIDRPLFPRGFEGADMGYNTWTGMLQVDLYHTHPVVLSFCHHLMHESISRRHHTSPDVLLDCKNRQIRTRWHLAYTLINNPALILNRKRSYCHSISGPQSPDVLQKLLFSALQCTGRKWIIPGKDLENSTPTDLTFQMETVPK</sequence>
<comment type="caution">
    <text evidence="9">The sequence shown here is derived from an EMBL/GenBank/DDBJ whole genome shotgun (WGS) entry which is preliminary data.</text>
</comment>
<organism evidence="9 10">
    <name type="scientific">Pyxicephalus adspersus</name>
    <name type="common">African bullfrog</name>
    <dbReference type="NCBI Taxonomy" id="30357"/>
    <lineage>
        <taxon>Eukaryota</taxon>
        <taxon>Metazoa</taxon>
        <taxon>Chordata</taxon>
        <taxon>Craniata</taxon>
        <taxon>Vertebrata</taxon>
        <taxon>Euteleostomi</taxon>
        <taxon>Amphibia</taxon>
        <taxon>Batrachia</taxon>
        <taxon>Anura</taxon>
        <taxon>Neobatrachia</taxon>
        <taxon>Ranoidea</taxon>
        <taxon>Pyxicephalidae</taxon>
        <taxon>Pyxicephalinae</taxon>
        <taxon>Pyxicephalus</taxon>
    </lineage>
</organism>
<keyword evidence="3" id="KW-1003">Cell membrane</keyword>
<evidence type="ECO:0000313" key="9">
    <source>
        <dbReference type="EMBL" id="DBA31533.1"/>
    </source>
</evidence>
<evidence type="ECO:0000256" key="4">
    <source>
        <dbReference type="ARBA" id="ARBA00022692"/>
    </source>
</evidence>
<dbReference type="GO" id="GO:0005886">
    <property type="term" value="C:plasma membrane"/>
    <property type="evidence" value="ECO:0007669"/>
    <property type="project" value="UniProtKB-SubCell"/>
</dbReference>
<dbReference type="GO" id="GO:0038023">
    <property type="term" value="F:signaling receptor activity"/>
    <property type="evidence" value="ECO:0007669"/>
    <property type="project" value="InterPro"/>
</dbReference>